<organism evidence="2 3">
    <name type="scientific">Pleurodeles waltl</name>
    <name type="common">Iberian ribbed newt</name>
    <dbReference type="NCBI Taxonomy" id="8319"/>
    <lineage>
        <taxon>Eukaryota</taxon>
        <taxon>Metazoa</taxon>
        <taxon>Chordata</taxon>
        <taxon>Craniata</taxon>
        <taxon>Vertebrata</taxon>
        <taxon>Euteleostomi</taxon>
        <taxon>Amphibia</taxon>
        <taxon>Batrachia</taxon>
        <taxon>Caudata</taxon>
        <taxon>Salamandroidea</taxon>
        <taxon>Salamandridae</taxon>
        <taxon>Pleurodelinae</taxon>
        <taxon>Pleurodeles</taxon>
    </lineage>
</organism>
<reference evidence="2" key="1">
    <citation type="journal article" date="2022" name="bioRxiv">
        <title>Sequencing and chromosome-scale assembly of the giantPleurodeles waltlgenome.</title>
        <authorList>
            <person name="Brown T."/>
            <person name="Elewa A."/>
            <person name="Iarovenko S."/>
            <person name="Subramanian E."/>
            <person name="Araus A.J."/>
            <person name="Petzold A."/>
            <person name="Susuki M."/>
            <person name="Suzuki K.-i.T."/>
            <person name="Hayashi T."/>
            <person name="Toyoda A."/>
            <person name="Oliveira C."/>
            <person name="Osipova E."/>
            <person name="Leigh N.D."/>
            <person name="Simon A."/>
            <person name="Yun M.H."/>
        </authorList>
    </citation>
    <scope>NUCLEOTIDE SEQUENCE</scope>
    <source>
        <strain evidence="2">20211129_DDA</strain>
        <tissue evidence="2">Liver</tissue>
    </source>
</reference>
<dbReference type="EMBL" id="JANPWB010000009">
    <property type="protein sequence ID" value="KAJ1158477.1"/>
    <property type="molecule type" value="Genomic_DNA"/>
</dbReference>
<feature type="compositionally biased region" description="Polar residues" evidence="1">
    <location>
        <begin position="173"/>
        <end position="187"/>
    </location>
</feature>
<name>A0AAV7S345_PLEWA</name>
<feature type="compositionally biased region" description="Polar residues" evidence="1">
    <location>
        <begin position="116"/>
        <end position="128"/>
    </location>
</feature>
<feature type="region of interest" description="Disordered" evidence="1">
    <location>
        <begin position="1"/>
        <end position="22"/>
    </location>
</feature>
<dbReference type="Proteomes" id="UP001066276">
    <property type="component" value="Chromosome 5"/>
</dbReference>
<dbReference type="AlphaFoldDB" id="A0AAV7S345"/>
<keyword evidence="3" id="KW-1185">Reference proteome</keyword>
<proteinExistence type="predicted"/>
<sequence length="208" mass="21572">MPGLGPVHPKPAPRSCVPPSSAALRRPCLCHQGFQLEGETTPPARVLTIGTALRLSASSRAGRPPAKRHSLLPAGCGSQCPLPQQPLPPAGAPPLPQAEAKGPPPPASQDRPDSKCSPSALQPVSQLWSGCDPTMRPPQASTPQVHQRKGCIPGPRTHQATARPGNRPVGSVFSPSPSLRFPTSDSGDTPEEAVTTRPGPRCPQANIA</sequence>
<comment type="caution">
    <text evidence="2">The sequence shown here is derived from an EMBL/GenBank/DDBJ whole genome shotgun (WGS) entry which is preliminary data.</text>
</comment>
<feature type="compositionally biased region" description="Pro residues" evidence="1">
    <location>
        <begin position="83"/>
        <end position="107"/>
    </location>
</feature>
<protein>
    <submittedName>
        <fullName evidence="2">Uncharacterized protein</fullName>
    </submittedName>
</protein>
<evidence type="ECO:0000256" key="1">
    <source>
        <dbReference type="SAM" id="MobiDB-lite"/>
    </source>
</evidence>
<gene>
    <name evidence="2" type="ORF">NDU88_011165</name>
</gene>
<feature type="region of interest" description="Disordered" evidence="1">
    <location>
        <begin position="56"/>
        <end position="208"/>
    </location>
</feature>
<accession>A0AAV7S345</accession>
<evidence type="ECO:0000313" key="2">
    <source>
        <dbReference type="EMBL" id="KAJ1158477.1"/>
    </source>
</evidence>
<evidence type="ECO:0000313" key="3">
    <source>
        <dbReference type="Proteomes" id="UP001066276"/>
    </source>
</evidence>